<sequence>MKTIITLFLTALFLSLQAQQPDKRLYNVLKPLLDAHHGDAGVYVQHLKTGRTVAINADTVFPTASMIKIPILAGVFKRIGEGGLQYRQLLTYRDSLLYEGEDILGSFRDSQQITLDKVVMLMLTMSDNTASLWLQSLAGGGAVINEWLAQQGFEHTRVNSRTKGREGNRRIYGWGQTTPREMATLMKRIYKGEVVSKAGSERMYRNLTRNYWDTEGVLMIPPGIRTASKNGAVDESRSEVLMVNAPHGDYVYCIITKNNKDQGWNRDNEAWQLLRKVGAAIWHHYEPDSKWVPDPGMGQY</sequence>
<dbReference type="InterPro" id="IPR012338">
    <property type="entry name" value="Beta-lactam/transpept-like"/>
</dbReference>
<keyword evidence="5" id="KW-0378">Hydrolase</keyword>
<evidence type="ECO:0000259" key="4">
    <source>
        <dbReference type="Pfam" id="PF13354"/>
    </source>
</evidence>
<evidence type="ECO:0000256" key="3">
    <source>
        <dbReference type="ARBA" id="ARBA00012865"/>
    </source>
</evidence>
<evidence type="ECO:0000256" key="2">
    <source>
        <dbReference type="ARBA" id="ARBA00009009"/>
    </source>
</evidence>
<dbReference type="SUPFAM" id="SSF56601">
    <property type="entry name" value="beta-lactamase/transpeptidase-like"/>
    <property type="match status" value="1"/>
</dbReference>
<accession>A0A433WC53</accession>
<dbReference type="GO" id="GO:0046677">
    <property type="term" value="P:response to antibiotic"/>
    <property type="evidence" value="ECO:0007669"/>
    <property type="project" value="InterPro"/>
</dbReference>
<feature type="domain" description="Beta-lactamase class A catalytic" evidence="4">
    <location>
        <begin position="41"/>
        <end position="256"/>
    </location>
</feature>
<proteinExistence type="inferred from homology"/>
<dbReference type="InterPro" id="IPR045155">
    <property type="entry name" value="Beta-lactam_cat"/>
</dbReference>
<dbReference type="EC" id="3.5.2.6" evidence="3"/>
<evidence type="ECO:0000313" key="6">
    <source>
        <dbReference type="Proteomes" id="UP000281028"/>
    </source>
</evidence>
<dbReference type="AlphaFoldDB" id="A0A433WC53"/>
<comment type="caution">
    <text evidence="5">The sequence shown here is derived from an EMBL/GenBank/DDBJ whole genome shotgun (WGS) entry which is preliminary data.</text>
</comment>
<comment type="catalytic activity">
    <reaction evidence="1">
        <text>a beta-lactam + H2O = a substituted beta-amino acid</text>
        <dbReference type="Rhea" id="RHEA:20401"/>
        <dbReference type="ChEBI" id="CHEBI:15377"/>
        <dbReference type="ChEBI" id="CHEBI:35627"/>
        <dbReference type="ChEBI" id="CHEBI:140347"/>
        <dbReference type="EC" id="3.5.2.6"/>
    </reaction>
</comment>
<name>A0A433WC53_9BACT</name>
<dbReference type="PANTHER" id="PTHR35333">
    <property type="entry name" value="BETA-LACTAMASE"/>
    <property type="match status" value="1"/>
</dbReference>
<dbReference type="Gene3D" id="3.40.710.10">
    <property type="entry name" value="DD-peptidase/beta-lactamase superfamily"/>
    <property type="match status" value="1"/>
</dbReference>
<dbReference type="EMBL" id="RIAR02000001">
    <property type="protein sequence ID" value="NSL87450.1"/>
    <property type="molecule type" value="Genomic_DNA"/>
</dbReference>
<dbReference type="Proteomes" id="UP000281028">
    <property type="component" value="Unassembled WGS sequence"/>
</dbReference>
<dbReference type="OrthoDB" id="1422836at2"/>
<protein>
    <recommendedName>
        <fullName evidence="3">beta-lactamase</fullName>
        <ecNumber evidence="3">3.5.2.6</ecNumber>
    </recommendedName>
</protein>
<dbReference type="GO" id="GO:0030655">
    <property type="term" value="P:beta-lactam antibiotic catabolic process"/>
    <property type="evidence" value="ECO:0007669"/>
    <property type="project" value="InterPro"/>
</dbReference>
<dbReference type="Pfam" id="PF13354">
    <property type="entry name" value="Beta-lactamase2"/>
    <property type="match status" value="1"/>
</dbReference>
<evidence type="ECO:0000313" key="5">
    <source>
        <dbReference type="EMBL" id="NSL87450.1"/>
    </source>
</evidence>
<evidence type="ECO:0000256" key="1">
    <source>
        <dbReference type="ARBA" id="ARBA00001526"/>
    </source>
</evidence>
<dbReference type="GO" id="GO:0008800">
    <property type="term" value="F:beta-lactamase activity"/>
    <property type="evidence" value="ECO:0007669"/>
    <property type="project" value="UniProtKB-EC"/>
</dbReference>
<comment type="similarity">
    <text evidence="2">Belongs to the class-A beta-lactamase family.</text>
</comment>
<gene>
    <name evidence="5" type="ORF">ECE50_011445</name>
</gene>
<organism evidence="5 6">
    <name type="scientific">Chitinophaga solisilvae</name>
    <dbReference type="NCBI Taxonomy" id="1233460"/>
    <lineage>
        <taxon>Bacteria</taxon>
        <taxon>Pseudomonadati</taxon>
        <taxon>Bacteroidota</taxon>
        <taxon>Chitinophagia</taxon>
        <taxon>Chitinophagales</taxon>
        <taxon>Chitinophagaceae</taxon>
        <taxon>Chitinophaga</taxon>
    </lineage>
</organism>
<reference evidence="5" key="1">
    <citation type="submission" date="2020-05" db="EMBL/GenBank/DDBJ databases">
        <title>Chitinophaga laudate sp. nov., isolated from a tropical peat swamp.</title>
        <authorList>
            <person name="Goh C.B.S."/>
            <person name="Lee M.S."/>
            <person name="Parimannan S."/>
            <person name="Pasbakhsh P."/>
            <person name="Yule C.M."/>
            <person name="Rajandas H."/>
            <person name="Loke S."/>
            <person name="Croft L."/>
            <person name="Tan J.B.L."/>
        </authorList>
    </citation>
    <scope>NUCLEOTIDE SEQUENCE</scope>
    <source>
        <strain evidence="5">Mgbs1</strain>
    </source>
</reference>
<keyword evidence="6" id="KW-1185">Reference proteome</keyword>
<dbReference type="PANTHER" id="PTHR35333:SF3">
    <property type="entry name" value="BETA-LACTAMASE-TYPE TRANSPEPTIDASE FOLD CONTAINING PROTEIN"/>
    <property type="match status" value="1"/>
</dbReference>
<dbReference type="InterPro" id="IPR000871">
    <property type="entry name" value="Beta-lactam_class-A"/>
</dbReference>